<dbReference type="Pfam" id="PF00571">
    <property type="entry name" value="CBS"/>
    <property type="match status" value="2"/>
</dbReference>
<dbReference type="InterPro" id="IPR051462">
    <property type="entry name" value="CBS_domain-containing"/>
</dbReference>
<name>A0A4Y6PNK4_PERCE</name>
<feature type="domain" description="CBS" evidence="3">
    <location>
        <begin position="7"/>
        <end position="68"/>
    </location>
</feature>
<gene>
    <name evidence="4" type="ORF">FIV42_02230</name>
</gene>
<keyword evidence="1" id="KW-0677">Repeat</keyword>
<dbReference type="EMBL" id="CP041186">
    <property type="protein sequence ID" value="QDG49597.1"/>
    <property type="molecule type" value="Genomic_DNA"/>
</dbReference>
<evidence type="ECO:0000313" key="5">
    <source>
        <dbReference type="Proteomes" id="UP000315995"/>
    </source>
</evidence>
<dbReference type="InterPro" id="IPR046342">
    <property type="entry name" value="CBS_dom_sf"/>
</dbReference>
<dbReference type="AlphaFoldDB" id="A0A4Y6PNK4"/>
<dbReference type="Gene3D" id="3.10.580.10">
    <property type="entry name" value="CBS-domain"/>
    <property type="match status" value="1"/>
</dbReference>
<dbReference type="PANTHER" id="PTHR48108">
    <property type="entry name" value="CBS DOMAIN-CONTAINING PROTEIN CBSX2, CHLOROPLASTIC"/>
    <property type="match status" value="1"/>
</dbReference>
<dbReference type="SMART" id="SM00116">
    <property type="entry name" value="CBS"/>
    <property type="match status" value="2"/>
</dbReference>
<organism evidence="4 5">
    <name type="scientific">Persicimonas caeni</name>
    <dbReference type="NCBI Taxonomy" id="2292766"/>
    <lineage>
        <taxon>Bacteria</taxon>
        <taxon>Deltaproteobacteria</taxon>
        <taxon>Bradymonadales</taxon>
        <taxon>Bradymonadaceae</taxon>
        <taxon>Persicimonas</taxon>
    </lineage>
</organism>
<dbReference type="Proteomes" id="UP000315995">
    <property type="component" value="Chromosome"/>
</dbReference>
<keyword evidence="2" id="KW-0129">CBS domain</keyword>
<protein>
    <submittedName>
        <fullName evidence="4">CBS domain-containing protein</fullName>
    </submittedName>
</protein>
<feature type="domain" description="CBS" evidence="3">
    <location>
        <begin position="77"/>
        <end position="134"/>
    </location>
</feature>
<evidence type="ECO:0000313" key="4">
    <source>
        <dbReference type="EMBL" id="QDG49597.1"/>
    </source>
</evidence>
<dbReference type="OrthoDB" id="9802114at2"/>
<dbReference type="SUPFAM" id="SSF54631">
    <property type="entry name" value="CBS-domain pair"/>
    <property type="match status" value="1"/>
</dbReference>
<evidence type="ECO:0000256" key="2">
    <source>
        <dbReference type="PROSITE-ProRule" id="PRU00703"/>
    </source>
</evidence>
<proteinExistence type="predicted"/>
<accession>A0A4Y6PNK4</accession>
<reference evidence="4 5" key="1">
    <citation type="submission" date="2019-06" db="EMBL/GenBank/DDBJ databases">
        <title>Persicimonas caeni gen. nov., sp. nov., a predatory bacterium isolated from solar saltern.</title>
        <authorList>
            <person name="Wang S."/>
        </authorList>
    </citation>
    <scope>NUCLEOTIDE SEQUENCE [LARGE SCALE GENOMIC DNA]</scope>
    <source>
        <strain evidence="4 5">YN101</strain>
    </source>
</reference>
<evidence type="ECO:0000256" key="1">
    <source>
        <dbReference type="ARBA" id="ARBA00022737"/>
    </source>
</evidence>
<dbReference type="RefSeq" id="WP_141196094.1">
    <property type="nucleotide sequence ID" value="NZ_CP041186.1"/>
</dbReference>
<dbReference type="PROSITE" id="PS51371">
    <property type="entry name" value="CBS"/>
    <property type="match status" value="2"/>
</dbReference>
<accession>A0A5B8Y119</accession>
<sequence>MDAGKLCTRGVKTAQRELSIVDAAIRMRNSHVGDLVVIKKKDGHDFPIGMLTDRDIVISGVATKGGDVSRLNVGDIMTDVIILVREEDDLETVLRTMRANGVRRVPVVDRNDALVGIIAFDDIVGYFASEMTNLARVVSSENLAERRRRP</sequence>
<dbReference type="PANTHER" id="PTHR48108:SF34">
    <property type="entry name" value="CBS DOMAIN-CONTAINING PROTEIN YHCV"/>
    <property type="match status" value="1"/>
</dbReference>
<keyword evidence="5" id="KW-1185">Reference proteome</keyword>
<dbReference type="InterPro" id="IPR000644">
    <property type="entry name" value="CBS_dom"/>
</dbReference>
<evidence type="ECO:0000259" key="3">
    <source>
        <dbReference type="PROSITE" id="PS51371"/>
    </source>
</evidence>